<dbReference type="EMBL" id="CM037152">
    <property type="protein sequence ID" value="KAH7834859.1"/>
    <property type="molecule type" value="Genomic_DNA"/>
</dbReference>
<sequence length="203" mass="22266">MFHPLRVIFANSGPDTELLVANPVELSGNGRPRVFNDVTLALKTLGICIFLRRAPHERRRSYQKQIPRRGEHRKKRNKQKTTNKPPGFEIQPPSPPLAAAPQALPSPHLSQRVAAVKLGSTPSDKLVAKGLDLISALLTQRDRRWISQGRPATNGVTNGGDEGEEVAAATAGPPPLLECKFSQVFGERIAGEEVQECILTDFR</sequence>
<protein>
    <submittedName>
        <fullName evidence="1">Uncharacterized protein</fullName>
    </submittedName>
</protein>
<organism evidence="1 2">
    <name type="scientific">Vaccinium darrowii</name>
    <dbReference type="NCBI Taxonomy" id="229202"/>
    <lineage>
        <taxon>Eukaryota</taxon>
        <taxon>Viridiplantae</taxon>
        <taxon>Streptophyta</taxon>
        <taxon>Embryophyta</taxon>
        <taxon>Tracheophyta</taxon>
        <taxon>Spermatophyta</taxon>
        <taxon>Magnoliopsida</taxon>
        <taxon>eudicotyledons</taxon>
        <taxon>Gunneridae</taxon>
        <taxon>Pentapetalae</taxon>
        <taxon>asterids</taxon>
        <taxon>Ericales</taxon>
        <taxon>Ericaceae</taxon>
        <taxon>Vaccinioideae</taxon>
        <taxon>Vaccinieae</taxon>
        <taxon>Vaccinium</taxon>
    </lineage>
</organism>
<dbReference type="Proteomes" id="UP000828048">
    <property type="component" value="Chromosome 2"/>
</dbReference>
<name>A0ACB7X2E9_9ERIC</name>
<evidence type="ECO:0000313" key="2">
    <source>
        <dbReference type="Proteomes" id="UP000828048"/>
    </source>
</evidence>
<evidence type="ECO:0000313" key="1">
    <source>
        <dbReference type="EMBL" id="KAH7834859.1"/>
    </source>
</evidence>
<proteinExistence type="predicted"/>
<comment type="caution">
    <text evidence="1">The sequence shown here is derived from an EMBL/GenBank/DDBJ whole genome shotgun (WGS) entry which is preliminary data.</text>
</comment>
<reference evidence="1 2" key="1">
    <citation type="journal article" date="2021" name="Hortic Res">
        <title>High-quality reference genome and annotation aids understanding of berry development for evergreen blueberry (Vaccinium darrowii).</title>
        <authorList>
            <person name="Yu J."/>
            <person name="Hulse-Kemp A.M."/>
            <person name="Babiker E."/>
            <person name="Staton M."/>
        </authorList>
    </citation>
    <scope>NUCLEOTIDE SEQUENCE [LARGE SCALE GENOMIC DNA]</scope>
    <source>
        <strain evidence="2">cv. NJ 8807/NJ 8810</strain>
        <tissue evidence="1">Young leaf</tissue>
    </source>
</reference>
<accession>A0ACB7X2E9</accession>
<gene>
    <name evidence="1" type="ORF">Vadar_020388</name>
</gene>
<keyword evidence="2" id="KW-1185">Reference proteome</keyword>